<dbReference type="Proteomes" id="UP000031546">
    <property type="component" value="Unassembled WGS sequence"/>
</dbReference>
<reference evidence="9 12" key="1">
    <citation type="submission" date="2015-01" db="EMBL/GenBank/DDBJ databases">
        <title>Genome sequences of high lactate-tolerant strain Salinicoccus roseus W12 with industrial interest.</title>
        <authorList>
            <person name="Wang H."/>
            <person name="Yu B."/>
        </authorList>
    </citation>
    <scope>NUCLEOTIDE SEQUENCE [LARGE SCALE GENOMIC DNA]</scope>
    <source>
        <strain evidence="9 12">W12</strain>
    </source>
</reference>
<accession>A0A0C2HB30</accession>
<evidence type="ECO:0000313" key="12">
    <source>
        <dbReference type="Proteomes" id="UP000031546"/>
    </source>
</evidence>
<keyword evidence="14" id="KW-1185">Reference proteome</keyword>
<comment type="similarity">
    <text evidence="2">Belongs to the MreD family.</text>
</comment>
<evidence type="ECO:0000313" key="10">
    <source>
        <dbReference type="EMBL" id="MDB0580158.1"/>
    </source>
</evidence>
<keyword evidence="6 8" id="KW-1133">Transmembrane helix</keyword>
<protein>
    <submittedName>
        <fullName evidence="10">Rod shape-determining protein MreD</fullName>
    </submittedName>
</protein>
<dbReference type="Proteomes" id="UP000216682">
    <property type="component" value="Unassembled WGS sequence"/>
</dbReference>
<comment type="caution">
    <text evidence="9">The sequence shown here is derived from an EMBL/GenBank/DDBJ whole genome shotgun (WGS) entry which is preliminary data.</text>
</comment>
<dbReference type="GO" id="GO:0005886">
    <property type="term" value="C:plasma membrane"/>
    <property type="evidence" value="ECO:0007669"/>
    <property type="project" value="UniProtKB-SubCell"/>
</dbReference>
<organism evidence="9 12">
    <name type="scientific">Salinicoccus roseus</name>
    <dbReference type="NCBI Taxonomy" id="45670"/>
    <lineage>
        <taxon>Bacteria</taxon>
        <taxon>Bacillati</taxon>
        <taxon>Bacillota</taxon>
        <taxon>Bacilli</taxon>
        <taxon>Bacillales</taxon>
        <taxon>Staphylococcaceae</taxon>
        <taxon>Salinicoccus</taxon>
    </lineage>
</organism>
<evidence type="ECO:0000313" key="11">
    <source>
        <dbReference type="EMBL" id="OZT78246.1"/>
    </source>
</evidence>
<dbReference type="EMBL" id="NPEZ01000001">
    <property type="protein sequence ID" value="OZT78246.1"/>
    <property type="molecule type" value="Genomic_DNA"/>
</dbReference>
<evidence type="ECO:0000256" key="3">
    <source>
        <dbReference type="ARBA" id="ARBA00022475"/>
    </source>
</evidence>
<dbReference type="STRING" id="45670.SN16_05085"/>
<dbReference type="EMBL" id="JABEVU030000001">
    <property type="protein sequence ID" value="MDB0580158.1"/>
    <property type="molecule type" value="Genomic_DNA"/>
</dbReference>
<comment type="subcellular location">
    <subcellularLocation>
        <location evidence="1">Cell membrane</location>
        <topology evidence="1">Multi-pass membrane protein</topology>
    </subcellularLocation>
</comment>
<reference evidence="14" key="3">
    <citation type="submission" date="2020-04" db="EMBL/GenBank/DDBJ databases">
        <title>Genome analysis and biological profiling of marine Cellulosimicrobium funkei MOSEL-ME6.</title>
        <authorList>
            <person name="Tanveer F."/>
            <person name="Xie Y."/>
            <person name="Shinwari Z.K."/>
        </authorList>
    </citation>
    <scope>NUCLEOTIDE SEQUENCE [LARGE SCALE GENOMIC DNA]</scope>
    <source>
        <strain evidence="14">MOSEL-ME25</strain>
    </source>
</reference>
<dbReference type="GeneID" id="77844922"/>
<name>A0A0C2HB30_9STAP</name>
<keyword evidence="3" id="KW-1003">Cell membrane</keyword>
<evidence type="ECO:0000256" key="2">
    <source>
        <dbReference type="ARBA" id="ARBA00007776"/>
    </source>
</evidence>
<reference evidence="11 13" key="2">
    <citation type="submission" date="2017-07" db="EMBL/GenBank/DDBJ databases">
        <title>Shotgun whole genome sequences of three halophilic bacterial isolates.</title>
        <authorList>
            <person name="Pozzo T."/>
            <person name="Higdon S.M."/>
            <person name="Quillaguaman J."/>
        </authorList>
    </citation>
    <scope>NUCLEOTIDE SEQUENCE [LARGE SCALE GENOMIC DNA]</scope>
    <source>
        <strain evidence="11 13">BU-1</strain>
    </source>
</reference>
<evidence type="ECO:0000313" key="14">
    <source>
        <dbReference type="Proteomes" id="UP000527860"/>
    </source>
</evidence>
<evidence type="ECO:0000256" key="6">
    <source>
        <dbReference type="ARBA" id="ARBA00022989"/>
    </source>
</evidence>
<dbReference type="AlphaFoldDB" id="A0A0C2HB30"/>
<evidence type="ECO:0000256" key="1">
    <source>
        <dbReference type="ARBA" id="ARBA00004651"/>
    </source>
</evidence>
<dbReference type="Pfam" id="PF04093">
    <property type="entry name" value="MreD"/>
    <property type="match status" value="1"/>
</dbReference>
<sequence length="172" mass="19710">MRAIIIFLFSFLLMYVDFLFADFSPMEIGGVEVYFVPRALLMFILLVSVYASPRMSVLLGVVFGAMLDLYIGSLYGIHTFGMVAFVLFMHTAFRVFHKDFVALAFVVLLLTFFYDLYIYFVYSVLDMVHLPAFDYLALRAAPSLLLNALIFILVFIIALKTSKVRKEVLPKH</sequence>
<dbReference type="GO" id="GO:0008360">
    <property type="term" value="P:regulation of cell shape"/>
    <property type="evidence" value="ECO:0007669"/>
    <property type="project" value="UniProtKB-KW"/>
</dbReference>
<evidence type="ECO:0000313" key="13">
    <source>
        <dbReference type="Proteomes" id="UP000216682"/>
    </source>
</evidence>
<dbReference type="EMBL" id="JXII01000004">
    <property type="protein sequence ID" value="KIH70935.1"/>
    <property type="molecule type" value="Genomic_DNA"/>
</dbReference>
<gene>
    <name evidence="10" type="primary">mreD</name>
    <name evidence="11" type="ORF">CFN03_02910</name>
    <name evidence="10" type="ORF">F7P68_0006425</name>
    <name evidence="9" type="ORF">SN16_05085</name>
</gene>
<feature type="transmembrane region" description="Helical" evidence="8">
    <location>
        <begin position="31"/>
        <end position="50"/>
    </location>
</feature>
<keyword evidence="7 8" id="KW-0472">Membrane</keyword>
<feature type="transmembrane region" description="Helical" evidence="8">
    <location>
        <begin position="140"/>
        <end position="159"/>
    </location>
</feature>
<dbReference type="NCBIfam" id="TIGR03426">
    <property type="entry name" value="shape_MreD"/>
    <property type="match status" value="1"/>
</dbReference>
<evidence type="ECO:0000256" key="8">
    <source>
        <dbReference type="SAM" id="Phobius"/>
    </source>
</evidence>
<dbReference type="InterPro" id="IPR007227">
    <property type="entry name" value="Cell_shape_determining_MreD"/>
</dbReference>
<reference evidence="10 14" key="5">
    <citation type="submission" date="2022-12" db="EMBL/GenBank/DDBJ databases">
        <title>Genome analysis and biological profiling of marine Salinicoccus roseus MOSEL-ME25.</title>
        <authorList>
            <person name="Mirza F.T."/>
            <person name="Xie Y."/>
            <person name="Shinwari Z.K."/>
        </authorList>
    </citation>
    <scope>NUCLEOTIDE SEQUENCE [LARGE SCALE GENOMIC DNA]</scope>
    <source>
        <strain evidence="10 14">MOSEL-ME25</strain>
    </source>
</reference>
<feature type="transmembrane region" description="Helical" evidence="8">
    <location>
        <begin position="100"/>
        <end position="120"/>
    </location>
</feature>
<proteinExistence type="inferred from homology"/>
<keyword evidence="5" id="KW-0133">Cell shape</keyword>
<evidence type="ECO:0000256" key="4">
    <source>
        <dbReference type="ARBA" id="ARBA00022692"/>
    </source>
</evidence>
<dbReference type="OrthoDB" id="2418071at2"/>
<evidence type="ECO:0000256" key="7">
    <source>
        <dbReference type="ARBA" id="ARBA00023136"/>
    </source>
</evidence>
<dbReference type="Proteomes" id="UP000527860">
    <property type="component" value="Unassembled WGS sequence"/>
</dbReference>
<feature type="transmembrane region" description="Helical" evidence="8">
    <location>
        <begin position="77"/>
        <end position="93"/>
    </location>
</feature>
<dbReference type="RefSeq" id="WP_040105537.1">
    <property type="nucleotide sequence ID" value="NZ_BMCA01000001.1"/>
</dbReference>
<reference evidence="10" key="4">
    <citation type="submission" date="2020-04" db="EMBL/GenBank/DDBJ databases">
        <authorList>
            <person name="Tanveer F."/>
            <person name="Xie Y."/>
            <person name="Shinwari Z.K."/>
        </authorList>
    </citation>
    <scope>NUCLEOTIDE SEQUENCE</scope>
    <source>
        <strain evidence="10">MOSEL-ME25</strain>
    </source>
</reference>
<keyword evidence="4 8" id="KW-0812">Transmembrane</keyword>
<evidence type="ECO:0000313" key="9">
    <source>
        <dbReference type="EMBL" id="KIH70935.1"/>
    </source>
</evidence>
<evidence type="ECO:0000256" key="5">
    <source>
        <dbReference type="ARBA" id="ARBA00022960"/>
    </source>
</evidence>